<dbReference type="PANTHER" id="PTHR21666">
    <property type="entry name" value="PEPTIDASE-RELATED"/>
    <property type="match status" value="1"/>
</dbReference>
<dbReference type="Pfam" id="PF01551">
    <property type="entry name" value="Peptidase_M23"/>
    <property type="match status" value="1"/>
</dbReference>
<proteinExistence type="predicted"/>
<dbReference type="EMBL" id="JAGTUF010000003">
    <property type="protein sequence ID" value="MBR9971154.1"/>
    <property type="molecule type" value="Genomic_DNA"/>
</dbReference>
<organism evidence="2 3">
    <name type="scientific">Magnetospirillum sulfuroxidans</name>
    <dbReference type="NCBI Taxonomy" id="611300"/>
    <lineage>
        <taxon>Bacteria</taxon>
        <taxon>Pseudomonadati</taxon>
        <taxon>Pseudomonadota</taxon>
        <taxon>Alphaproteobacteria</taxon>
        <taxon>Rhodospirillales</taxon>
        <taxon>Rhodospirillaceae</taxon>
        <taxon>Magnetospirillum</taxon>
    </lineage>
</organism>
<dbReference type="InterPro" id="IPR050570">
    <property type="entry name" value="Cell_wall_metabolism_enzyme"/>
</dbReference>
<gene>
    <name evidence="2" type="ORF">KEC16_05440</name>
</gene>
<evidence type="ECO:0000313" key="3">
    <source>
        <dbReference type="Proteomes" id="UP000680714"/>
    </source>
</evidence>
<dbReference type="InterPro" id="IPR016047">
    <property type="entry name" value="M23ase_b-sheet_dom"/>
</dbReference>
<dbReference type="PANTHER" id="PTHR21666:SF285">
    <property type="entry name" value="M23 FAMILY METALLOPEPTIDASE"/>
    <property type="match status" value="1"/>
</dbReference>
<name>A0ABS5I9P7_9PROT</name>
<evidence type="ECO:0000313" key="2">
    <source>
        <dbReference type="EMBL" id="MBR9971154.1"/>
    </source>
</evidence>
<feature type="domain" description="M23ase beta-sheet core" evidence="1">
    <location>
        <begin position="167"/>
        <end position="262"/>
    </location>
</feature>
<dbReference type="SUPFAM" id="SSF51261">
    <property type="entry name" value="Duplicated hybrid motif"/>
    <property type="match status" value="1"/>
</dbReference>
<keyword evidence="3" id="KW-1185">Reference proteome</keyword>
<reference evidence="2 3" key="1">
    <citation type="submission" date="2021-04" db="EMBL/GenBank/DDBJ databases">
        <title>Magnetospirillum sulfuroxidans sp. nov., a facultative chemolithoautotrophic sulfur-oxidizing alphaproteobacterium isolated from freshwater sediment and proposals for Paramagetospirillum gen. nov., and Magnetospirillaceae fam. nov.</title>
        <authorList>
            <person name="Koziaeva V."/>
            <person name="Geelhoed J.S."/>
            <person name="Sorokin D.Y."/>
            <person name="Grouzdev D.S."/>
        </authorList>
    </citation>
    <scope>NUCLEOTIDE SEQUENCE [LARGE SCALE GENOMIC DNA]</scope>
    <source>
        <strain evidence="2 3">J10</strain>
    </source>
</reference>
<dbReference type="Gene3D" id="2.70.70.10">
    <property type="entry name" value="Glucose Permease (Domain IIA)"/>
    <property type="match status" value="1"/>
</dbReference>
<sequence length="277" mass="28742">MGFVLFAEMTMRRLLPLLLLIALPVSATELRGRLEQGGLVLGQAAPGAAISLDGRAVPADAQGHFILGFGRDAAATAILTIDGTSQPLTIARRSWTVQRIDGLPPAKVSPDPELQARIGAENRLIAQAREQASPRALFLSGVTTPAQGIVSGVFGSQRILNGEARAPHSGTDIAAIKGAPVAAIGDGIVTLAHPDMFFTGQTVMIDHGLGLQSVYAHLSRTDVSVGQNVHKGQLIGAVGASGRATGPHLHWGASWLDVRLDPETVLAVLGPNPAGQQ</sequence>
<dbReference type="Proteomes" id="UP000680714">
    <property type="component" value="Unassembled WGS sequence"/>
</dbReference>
<evidence type="ECO:0000259" key="1">
    <source>
        <dbReference type="Pfam" id="PF01551"/>
    </source>
</evidence>
<dbReference type="InterPro" id="IPR011055">
    <property type="entry name" value="Dup_hybrid_motif"/>
</dbReference>
<protein>
    <submittedName>
        <fullName evidence="2">M23 family metallopeptidase</fullName>
    </submittedName>
</protein>
<comment type="caution">
    <text evidence="2">The sequence shown here is derived from an EMBL/GenBank/DDBJ whole genome shotgun (WGS) entry which is preliminary data.</text>
</comment>
<accession>A0ABS5I9P7</accession>
<dbReference type="CDD" id="cd12797">
    <property type="entry name" value="M23_peptidase"/>
    <property type="match status" value="1"/>
</dbReference>